<name>A0A9P6H859_9AGAM</name>
<dbReference type="Proteomes" id="UP000736335">
    <property type="component" value="Unassembled WGS sequence"/>
</dbReference>
<protein>
    <recommendedName>
        <fullName evidence="1">BTB domain-containing protein</fullName>
    </recommendedName>
</protein>
<dbReference type="AlphaFoldDB" id="A0A9P6H859"/>
<organism evidence="2 3">
    <name type="scientific">Thelephora terrestris</name>
    <dbReference type="NCBI Taxonomy" id="56493"/>
    <lineage>
        <taxon>Eukaryota</taxon>
        <taxon>Fungi</taxon>
        <taxon>Dikarya</taxon>
        <taxon>Basidiomycota</taxon>
        <taxon>Agaricomycotina</taxon>
        <taxon>Agaricomycetes</taxon>
        <taxon>Thelephorales</taxon>
        <taxon>Thelephoraceae</taxon>
        <taxon>Thelephora</taxon>
    </lineage>
</organism>
<dbReference type="InterPro" id="IPR011333">
    <property type="entry name" value="SKP1/BTB/POZ_sf"/>
</dbReference>
<dbReference type="PROSITE" id="PS50097">
    <property type="entry name" value="BTB"/>
    <property type="match status" value="1"/>
</dbReference>
<dbReference type="Pfam" id="PF00651">
    <property type="entry name" value="BTB"/>
    <property type="match status" value="1"/>
</dbReference>
<keyword evidence="3" id="KW-1185">Reference proteome</keyword>
<evidence type="ECO:0000313" key="3">
    <source>
        <dbReference type="Proteomes" id="UP000736335"/>
    </source>
</evidence>
<dbReference type="SMART" id="SM00225">
    <property type="entry name" value="BTB"/>
    <property type="match status" value="1"/>
</dbReference>
<dbReference type="EMBL" id="WIUZ02000013">
    <property type="protein sequence ID" value="KAF9781555.1"/>
    <property type="molecule type" value="Genomic_DNA"/>
</dbReference>
<accession>A0A9P6H859</accession>
<gene>
    <name evidence="2" type="ORF">BJ322DRAFT_230353</name>
</gene>
<comment type="caution">
    <text evidence="2">The sequence shown here is derived from an EMBL/GenBank/DDBJ whole genome shotgun (WGS) entry which is preliminary data.</text>
</comment>
<dbReference type="InterPro" id="IPR000210">
    <property type="entry name" value="BTB/POZ_dom"/>
</dbReference>
<evidence type="ECO:0000313" key="2">
    <source>
        <dbReference type="EMBL" id="KAF9781555.1"/>
    </source>
</evidence>
<reference evidence="2" key="2">
    <citation type="submission" date="2020-11" db="EMBL/GenBank/DDBJ databases">
        <authorList>
            <consortium name="DOE Joint Genome Institute"/>
            <person name="Kuo A."/>
            <person name="Miyauchi S."/>
            <person name="Kiss E."/>
            <person name="Drula E."/>
            <person name="Kohler A."/>
            <person name="Sanchez-Garcia M."/>
            <person name="Andreopoulos B."/>
            <person name="Barry K.W."/>
            <person name="Bonito G."/>
            <person name="Buee M."/>
            <person name="Carver A."/>
            <person name="Chen C."/>
            <person name="Cichocki N."/>
            <person name="Clum A."/>
            <person name="Culley D."/>
            <person name="Crous P.W."/>
            <person name="Fauchery L."/>
            <person name="Girlanda M."/>
            <person name="Hayes R."/>
            <person name="Keri Z."/>
            <person name="Labutti K."/>
            <person name="Lipzen A."/>
            <person name="Lombard V."/>
            <person name="Magnuson J."/>
            <person name="Maillard F."/>
            <person name="Morin E."/>
            <person name="Murat C."/>
            <person name="Nolan M."/>
            <person name="Ohm R."/>
            <person name="Pangilinan J."/>
            <person name="Pereira M."/>
            <person name="Perotto S."/>
            <person name="Peter M."/>
            <person name="Riley R."/>
            <person name="Sitrit Y."/>
            <person name="Stielow B."/>
            <person name="Szollosi G."/>
            <person name="Zifcakova L."/>
            <person name="Stursova M."/>
            <person name="Spatafora J.W."/>
            <person name="Tedersoo L."/>
            <person name="Vaario L.-M."/>
            <person name="Yamada A."/>
            <person name="Yan M."/>
            <person name="Wang P."/>
            <person name="Xu J."/>
            <person name="Bruns T."/>
            <person name="Baldrian P."/>
            <person name="Vilgalys R."/>
            <person name="Henrissat B."/>
            <person name="Grigoriev I.V."/>
            <person name="Hibbett D."/>
            <person name="Nagy L.G."/>
            <person name="Martin F.M."/>
        </authorList>
    </citation>
    <scope>NUCLEOTIDE SEQUENCE</scope>
    <source>
        <strain evidence="2">UH-Tt-Lm1</strain>
    </source>
</reference>
<proteinExistence type="predicted"/>
<dbReference type="Gene3D" id="3.30.710.10">
    <property type="entry name" value="Potassium Channel Kv1.1, Chain A"/>
    <property type="match status" value="1"/>
</dbReference>
<evidence type="ECO:0000259" key="1">
    <source>
        <dbReference type="PROSITE" id="PS50097"/>
    </source>
</evidence>
<dbReference type="SUPFAM" id="SSF54695">
    <property type="entry name" value="POZ domain"/>
    <property type="match status" value="1"/>
</dbReference>
<dbReference type="OrthoDB" id="6359816at2759"/>
<sequence length="279" mass="31066">MPCDWAEITDADVILRSADGREFPAHKSTLSIASSVFRNMFSFPQPPSSEPLSTPVVDVCESGKVIDAFLRCIYPVSKHTINDLELLEALIAAADKYEAEIILSTVQTWLTDPGNLRQDPLRVYAIACSSPFPWEVQRAAARCMTFNMVASGDAGTIARLTMATYPRLITYLVQREQNTKIAIDIPSWEISRDSQCVCNSENILEMKDAIKKAMTDEYMSNPSLSEEGSVVVAFKQLSKVRACLLGENCSLVTQGEKFAKELHWTLGEMSDEMWGDTYL</sequence>
<feature type="domain" description="BTB" evidence="1">
    <location>
        <begin position="11"/>
        <end position="74"/>
    </location>
</feature>
<reference evidence="2" key="1">
    <citation type="journal article" date="2020" name="Nat. Commun.">
        <title>Large-scale genome sequencing of mycorrhizal fungi provides insights into the early evolution of symbiotic traits.</title>
        <authorList>
            <person name="Miyauchi S."/>
            <person name="Kiss E."/>
            <person name="Kuo A."/>
            <person name="Drula E."/>
            <person name="Kohler A."/>
            <person name="Sanchez-Garcia M."/>
            <person name="Morin E."/>
            <person name="Andreopoulos B."/>
            <person name="Barry K.W."/>
            <person name="Bonito G."/>
            <person name="Buee M."/>
            <person name="Carver A."/>
            <person name="Chen C."/>
            <person name="Cichocki N."/>
            <person name="Clum A."/>
            <person name="Culley D."/>
            <person name="Crous P.W."/>
            <person name="Fauchery L."/>
            <person name="Girlanda M."/>
            <person name="Hayes R.D."/>
            <person name="Keri Z."/>
            <person name="LaButti K."/>
            <person name="Lipzen A."/>
            <person name="Lombard V."/>
            <person name="Magnuson J."/>
            <person name="Maillard F."/>
            <person name="Murat C."/>
            <person name="Nolan M."/>
            <person name="Ohm R.A."/>
            <person name="Pangilinan J."/>
            <person name="Pereira M.F."/>
            <person name="Perotto S."/>
            <person name="Peter M."/>
            <person name="Pfister S."/>
            <person name="Riley R."/>
            <person name="Sitrit Y."/>
            <person name="Stielow J.B."/>
            <person name="Szollosi G."/>
            <person name="Zifcakova L."/>
            <person name="Stursova M."/>
            <person name="Spatafora J.W."/>
            <person name="Tedersoo L."/>
            <person name="Vaario L.M."/>
            <person name="Yamada A."/>
            <person name="Yan M."/>
            <person name="Wang P."/>
            <person name="Xu J."/>
            <person name="Bruns T."/>
            <person name="Baldrian P."/>
            <person name="Vilgalys R."/>
            <person name="Dunand C."/>
            <person name="Henrissat B."/>
            <person name="Grigoriev I.V."/>
            <person name="Hibbett D."/>
            <person name="Nagy L.G."/>
            <person name="Martin F.M."/>
        </authorList>
    </citation>
    <scope>NUCLEOTIDE SEQUENCE</scope>
    <source>
        <strain evidence="2">UH-Tt-Lm1</strain>
    </source>
</reference>
<dbReference type="CDD" id="cd18186">
    <property type="entry name" value="BTB_POZ_ZBTB_KLHL-like"/>
    <property type="match status" value="1"/>
</dbReference>